<dbReference type="Pfam" id="PF12785">
    <property type="entry name" value="VESA1_N"/>
    <property type="match status" value="1"/>
</dbReference>
<evidence type="ECO:0000256" key="1">
    <source>
        <dbReference type="SAM" id="Phobius"/>
    </source>
</evidence>
<keyword evidence="1" id="KW-0472">Membrane</keyword>
<proteinExistence type="predicted"/>
<dbReference type="AlphaFoldDB" id="A0AAV4LQ89"/>
<dbReference type="RefSeq" id="XP_067714380.1">
    <property type="nucleotide sequence ID" value="XM_067858279.1"/>
</dbReference>
<dbReference type="Proteomes" id="UP001497744">
    <property type="component" value="Unassembled WGS sequence"/>
</dbReference>
<organism evidence="2 3">
    <name type="scientific">Babesia caballi</name>
    <dbReference type="NCBI Taxonomy" id="5871"/>
    <lineage>
        <taxon>Eukaryota</taxon>
        <taxon>Sar</taxon>
        <taxon>Alveolata</taxon>
        <taxon>Apicomplexa</taxon>
        <taxon>Aconoidasida</taxon>
        <taxon>Piroplasmida</taxon>
        <taxon>Babesiidae</taxon>
        <taxon>Babesia</taxon>
    </lineage>
</organism>
<keyword evidence="3" id="KW-1185">Reference proteome</keyword>
<keyword evidence="1" id="KW-1133">Transmembrane helix</keyword>
<feature type="transmembrane region" description="Helical" evidence="1">
    <location>
        <begin position="1088"/>
        <end position="1106"/>
    </location>
</feature>
<dbReference type="GeneID" id="94193792"/>
<name>A0AAV4LQ89_BABCB</name>
<sequence>MARPLTECPSNLKEAIDWILRVTGKDGQSGGNIPALAKAIKQVLSDAIGDAQNLPGGDRTNGDEFKKLWEGLLMNLEDKIDAYTVSSNGFIGNLAEGLSKFIGYKATIVDSYHGGLITGAGIAPSNMATHRLCDATIAFTIAVLEGCKKGNIRGFNDQQKNKADEVINMLQKQYGSGPEGLQGVATDIARLCQPSGFRDWGGVDSFIKQIGTAFDTHLKTISPDNATIVAQKVGEYLNSVLNGSGRWTDTSGVDGKLQQLVTGNNNAYDASTLVSIIGSVNTAIKNTSNIPFLTPILTAGKAAFISHLRNMNYMPTQYNAANSITWTSNTDQVQACAKIFLGCLPLIFSKLSYFYWRCHDSGGGWNTSHLTRGDLGSFLFGMDYHPRFLNGNKTGNTIISNAMTTKHFKDFNEGMTKAQGTARTTAEKEKKMKNGIYPNAHPAPQPQTNPTYPEFLTGCNEKLNEKTRLGSASNFNDYPLSALHLLASSYFRYQQSKREATSSRPPSTIREMLYFLAALPYSPSYDSLDSHISNYFKKLSNQSDDKDDAELMIAVADSSTTAKLNTLSAADLKYHLISTCSFSTAVLGMIQGPGASKGEPWLYEMYCNSAFNLTYGSGAALFNVLAKYSYAVQFQMTFLYWQCYNNGMRCGWQYCWFGSEIEPKKNDKAVQSHLCHADCDNHSSDQCKEHKTLGSTQCGKASSHSPLQAFLTDCLSGFCRKLPGLASNHLTTCLGPCHVPMGFRSEHLRGASKIGWNVMAALIPFCSSENSPLTQLSEKLGCLTKRTPRTLGDLFGFTWHLNGQLFKSGVSAEESVKEFLNSIGLSSSTSDVDLQANPSSFLSAIQNKVAALGSSTKSGIDKALSLIPGLPFWYNIFMVKPDDSLPVRLFKLKSTDHNSKSPSQYKGDHNDLYSFYNQNCLNQKPCGQYLRPLCYSNGATYAPTNASAYMSWILHLTDDLEYQFRELLDDFTNIDCSKVGCNQRKCSTNHGLGTHGRTSNCSCDSVVKCGGTLPLLYSKGFNFYNAFVLMGGQNKSGVNYDGPTKRSCEQFHNTLTALLKPKAPLDKLITTIDDFLYAIRWEFFSKLLGFWTIYICLILYTFVFLLDTLRVQSHLHLPSSNSIPPLALLTSGTPLPITKLTYIGQ</sequence>
<keyword evidence="1" id="KW-0812">Transmembrane</keyword>
<reference evidence="2 3" key="1">
    <citation type="submission" date="2021-06" db="EMBL/GenBank/DDBJ databases">
        <title>Genome sequence of Babesia caballi.</title>
        <authorList>
            <person name="Yamagishi J."/>
            <person name="Kidaka T."/>
            <person name="Ochi A."/>
        </authorList>
    </citation>
    <scope>NUCLEOTIDE SEQUENCE [LARGE SCALE GENOMIC DNA]</scope>
    <source>
        <strain evidence="2">USDA-D6B2</strain>
    </source>
</reference>
<gene>
    <name evidence="2" type="ORF">BcabD6B2_17460</name>
</gene>
<dbReference type="EMBL" id="BPLF01000001">
    <property type="protein sequence ID" value="GIX62311.1"/>
    <property type="molecule type" value="Genomic_DNA"/>
</dbReference>
<comment type="caution">
    <text evidence="2">The sequence shown here is derived from an EMBL/GenBank/DDBJ whole genome shotgun (WGS) entry which is preliminary data.</text>
</comment>
<protein>
    <submittedName>
        <fullName evidence="2">Variant erythrocyte surface antigen-1 family protein</fullName>
    </submittedName>
</protein>
<accession>A0AAV4LQ89</accession>
<evidence type="ECO:0000313" key="3">
    <source>
        <dbReference type="Proteomes" id="UP001497744"/>
    </source>
</evidence>
<dbReference type="InterPro" id="IPR024751">
    <property type="entry name" value="VESA1"/>
</dbReference>
<evidence type="ECO:0000313" key="2">
    <source>
        <dbReference type="EMBL" id="GIX62311.1"/>
    </source>
</evidence>